<feature type="compositionally biased region" description="Basic and acidic residues" evidence="8">
    <location>
        <begin position="460"/>
        <end position="473"/>
    </location>
</feature>
<protein>
    <recommendedName>
        <fullName evidence="7">Wiskott-Aldrich syndrome protein family member</fullName>
        <shortName evidence="7">WASP family protein member</shortName>
    </recommendedName>
</protein>
<feature type="region of interest" description="Disordered" evidence="8">
    <location>
        <begin position="173"/>
        <end position="220"/>
    </location>
</feature>
<feature type="compositionally biased region" description="Basic and acidic residues" evidence="8">
    <location>
        <begin position="183"/>
        <end position="213"/>
    </location>
</feature>
<evidence type="ECO:0000256" key="6">
    <source>
        <dbReference type="ARBA" id="ARBA00023212"/>
    </source>
</evidence>
<feature type="compositionally biased region" description="Pro residues" evidence="8">
    <location>
        <begin position="327"/>
        <end position="366"/>
    </location>
</feature>
<keyword evidence="6 7" id="KW-0206">Cytoskeleton</keyword>
<feature type="compositionally biased region" description="Pro residues" evidence="8">
    <location>
        <begin position="304"/>
        <end position="314"/>
    </location>
</feature>
<dbReference type="InterPro" id="IPR003124">
    <property type="entry name" value="WH2_dom"/>
</dbReference>
<keyword evidence="5 7" id="KW-0009">Actin-binding</keyword>
<dbReference type="GO" id="GO:0005856">
    <property type="term" value="C:cytoskeleton"/>
    <property type="evidence" value="ECO:0007669"/>
    <property type="project" value="UniProtKB-SubCell"/>
</dbReference>
<feature type="domain" description="WH2" evidence="9">
    <location>
        <begin position="445"/>
        <end position="462"/>
    </location>
</feature>
<dbReference type="FunFam" id="1.20.5.340:FF:000012">
    <property type="entry name" value="Wiskott-Aldrich syndrome protein family member 1"/>
    <property type="match status" value="1"/>
</dbReference>
<evidence type="ECO:0000259" key="9">
    <source>
        <dbReference type="PROSITE" id="PS51082"/>
    </source>
</evidence>
<evidence type="ECO:0000313" key="11">
    <source>
        <dbReference type="Proteomes" id="UP000838412"/>
    </source>
</evidence>
<dbReference type="InterPro" id="IPR028288">
    <property type="entry name" value="SCAR/WAVE_fam"/>
</dbReference>
<dbReference type="PANTHER" id="PTHR12902:SF1">
    <property type="entry name" value="WISKOTT-ALDRICH SYNDROME PROTEIN FAMILY MEMBER"/>
    <property type="match status" value="1"/>
</dbReference>
<keyword evidence="4" id="KW-0597">Phosphoprotein</keyword>
<comment type="similarity">
    <text evidence="2 7">Belongs to the SCAR/WAVE family.</text>
</comment>
<evidence type="ECO:0000256" key="5">
    <source>
        <dbReference type="ARBA" id="ARBA00023203"/>
    </source>
</evidence>
<dbReference type="GO" id="GO:0003779">
    <property type="term" value="F:actin binding"/>
    <property type="evidence" value="ECO:0007669"/>
    <property type="project" value="UniProtKB-UniRule"/>
</dbReference>
<gene>
    <name evidence="10" type="primary">WASF3</name>
    <name evidence="10" type="ORF">BLAG_LOCUS497</name>
</gene>
<feature type="region of interest" description="Disordered" evidence="8">
    <location>
        <begin position="235"/>
        <end position="513"/>
    </location>
</feature>
<reference evidence="10" key="1">
    <citation type="submission" date="2022-01" db="EMBL/GenBank/DDBJ databases">
        <authorList>
            <person name="Braso-Vives M."/>
        </authorList>
    </citation>
    <scope>NUCLEOTIDE SEQUENCE</scope>
</reference>
<keyword evidence="11" id="KW-1185">Reference proteome</keyword>
<dbReference type="PANTHER" id="PTHR12902">
    <property type="entry name" value="WASP-1"/>
    <property type="match status" value="1"/>
</dbReference>
<comment type="subunit">
    <text evidence="7">Binds actin and the Arp2/3 complex.</text>
</comment>
<feature type="compositionally biased region" description="Low complexity" evidence="8">
    <location>
        <begin position="235"/>
        <end position="250"/>
    </location>
</feature>
<sequence length="513" mass="55606">MPLIKRNVDPVHLCRGSLPQGISNELECVTNNALSGIIRQLSNLSKHAEDMFGELFKEASAFQHRCVTLQQRIDKLRVKVTQLDSTVEEVSLQDINMRKAFKTSIIPDQQVTSRQTMPSAMQDTYNQCDKPPPLNILTPYRDDGKEGLKFYTDPNFFFELWCMEMQKDVQAIKDARRRKQKRERGPQRTKDRIRSPGNRLKEIQKQAKGKEFAEASETPVVRTAGNYDQIQNYRQSGAQQQYQQQARPNQGSPPPPYTEHEDPYASRNRYPSGHAPSINRTPSQRPVQAPPPPPQQNGMAPPGSHLPPPPPPPDSAAYRNRMTIPTGAPPPPPTPSDDLPPPPPPPPSDGPTTPYSPPPPPPPPPDMAQQAAPSGAAPPPPPPQANGVPPPPPPPPPGGSAALPSSAPGTATPSSASSEAGASPAGAAAGKPVQKAAPPAPVDDARSDLLAAIRQGIQLKKAEKKEREEKDRQTTAMPHDVASILARRMAVQYSDSESEGGSSYGDDGAWEDD</sequence>
<dbReference type="GO" id="GO:0030036">
    <property type="term" value="P:actin cytoskeleton organization"/>
    <property type="evidence" value="ECO:0007669"/>
    <property type="project" value="UniProtKB-UniRule"/>
</dbReference>
<accession>A0A8J9YPK5</accession>
<evidence type="ECO:0000256" key="8">
    <source>
        <dbReference type="SAM" id="MobiDB-lite"/>
    </source>
</evidence>
<name>A0A8J9YPK5_BRALA</name>
<keyword evidence="3 7" id="KW-0963">Cytoplasm</keyword>
<organism evidence="10 11">
    <name type="scientific">Branchiostoma lanceolatum</name>
    <name type="common">Common lancelet</name>
    <name type="synonym">Amphioxus lanceolatum</name>
    <dbReference type="NCBI Taxonomy" id="7740"/>
    <lineage>
        <taxon>Eukaryota</taxon>
        <taxon>Metazoa</taxon>
        <taxon>Chordata</taxon>
        <taxon>Cephalochordata</taxon>
        <taxon>Leptocardii</taxon>
        <taxon>Amphioxiformes</taxon>
        <taxon>Branchiostomatidae</taxon>
        <taxon>Branchiostoma</taxon>
    </lineage>
</organism>
<evidence type="ECO:0000313" key="10">
    <source>
        <dbReference type="EMBL" id="CAH1227593.1"/>
    </source>
</evidence>
<dbReference type="SMART" id="SM00246">
    <property type="entry name" value="WH2"/>
    <property type="match status" value="1"/>
</dbReference>
<dbReference type="Gene3D" id="6.10.280.150">
    <property type="match status" value="2"/>
</dbReference>
<feature type="compositionally biased region" description="Low complexity" evidence="8">
    <location>
        <begin position="399"/>
        <end position="437"/>
    </location>
</feature>
<evidence type="ECO:0000256" key="7">
    <source>
        <dbReference type="RuleBase" id="RU367034"/>
    </source>
</evidence>
<dbReference type="AlphaFoldDB" id="A0A8J9YPK5"/>
<dbReference type="PROSITE" id="PS51082">
    <property type="entry name" value="WH2"/>
    <property type="match status" value="1"/>
</dbReference>
<dbReference type="GO" id="GO:2000601">
    <property type="term" value="P:positive regulation of Arp2/3 complex-mediated actin nucleation"/>
    <property type="evidence" value="ECO:0007669"/>
    <property type="project" value="TreeGrafter"/>
</dbReference>
<dbReference type="GO" id="GO:0071933">
    <property type="term" value="F:Arp2/3 complex binding"/>
    <property type="evidence" value="ECO:0007669"/>
    <property type="project" value="TreeGrafter"/>
</dbReference>
<dbReference type="GO" id="GO:0034237">
    <property type="term" value="F:protein kinase A regulatory subunit binding"/>
    <property type="evidence" value="ECO:0007669"/>
    <property type="project" value="TreeGrafter"/>
</dbReference>
<comment type="function">
    <text evidence="7">Downstream effector molecule involved in the transmission of signals from tyrosine kinase receptors and small GTPases to the actin cytoskeleton. Promotes formation of actin filaments. Part of the WAVE complex that regulates lamellipodia formation. The WAVE complex regulates actin filament reorganization via its interaction with the Arp2/3 complex.</text>
</comment>
<dbReference type="EMBL" id="OV696686">
    <property type="protein sequence ID" value="CAH1227593.1"/>
    <property type="molecule type" value="Genomic_DNA"/>
</dbReference>
<evidence type="ECO:0000256" key="3">
    <source>
        <dbReference type="ARBA" id="ARBA00022490"/>
    </source>
</evidence>
<evidence type="ECO:0000256" key="4">
    <source>
        <dbReference type="ARBA" id="ARBA00022553"/>
    </source>
</evidence>
<dbReference type="GO" id="GO:0031209">
    <property type="term" value="C:SCAR complex"/>
    <property type="evidence" value="ECO:0007669"/>
    <property type="project" value="TreeGrafter"/>
</dbReference>
<evidence type="ECO:0000256" key="1">
    <source>
        <dbReference type="ARBA" id="ARBA00004245"/>
    </source>
</evidence>
<comment type="subcellular location">
    <subcellularLocation>
        <location evidence="1 7">Cytoplasm</location>
        <location evidence="1 7">Cytoskeleton</location>
    </subcellularLocation>
</comment>
<dbReference type="Proteomes" id="UP000838412">
    <property type="component" value="Chromosome 1"/>
</dbReference>
<dbReference type="Pfam" id="PF02205">
    <property type="entry name" value="WH2"/>
    <property type="match status" value="1"/>
</dbReference>
<evidence type="ECO:0000256" key="2">
    <source>
        <dbReference type="ARBA" id="ARBA00006993"/>
    </source>
</evidence>
<proteinExistence type="inferred from homology"/>
<dbReference type="OrthoDB" id="1060785at2759"/>
<dbReference type="Gene3D" id="1.20.5.340">
    <property type="match status" value="1"/>
</dbReference>
<feature type="compositionally biased region" description="Low complexity" evidence="8">
    <location>
        <begin position="493"/>
        <end position="507"/>
    </location>
</feature>
<feature type="compositionally biased region" description="Pro residues" evidence="8">
    <location>
        <begin position="376"/>
        <end position="398"/>
    </location>
</feature>